<feature type="region of interest" description="Disordered" evidence="1">
    <location>
        <begin position="18"/>
        <end position="54"/>
    </location>
</feature>
<protein>
    <submittedName>
        <fullName evidence="2">Uncharacterized protein</fullName>
    </submittedName>
</protein>
<dbReference type="EMBL" id="GL883100">
    <property type="protein sequence ID" value="EGG08634.1"/>
    <property type="molecule type" value="Genomic_DNA"/>
</dbReference>
<sequence>MSYIGFVFNGPFWSKLTRKNRSRKSTPSSISSSSNSSIESTPKPQRTRSFIHQGREPSRVSIYGTCRPLDSSYDPVYSYGTPQSQPSTGTPTFAIDSQILHDSPKLIDSQHHGCHSSIQVMFSLSSYEEKDQKLVTGASLLIGPNPPIEEIEKPQCKSSLQQVFIPDQKDLESEKGSPTLGASLVTRERSNLSLELQSYFEDDTKSETSSLLDYQTEIECLPRSIFEDDSDDEAEGSILTKSRARSSSVGTTNTTSISIPSIVLSIPVGDDSSLVDQHRFRIRKNLSEISLRLKTSLKRTNNKNVK</sequence>
<evidence type="ECO:0000256" key="1">
    <source>
        <dbReference type="SAM" id="MobiDB-lite"/>
    </source>
</evidence>
<dbReference type="Proteomes" id="UP000001072">
    <property type="component" value="Unassembled WGS sequence"/>
</dbReference>
<dbReference type="GeneID" id="18931820"/>
<dbReference type="AlphaFoldDB" id="F4RGK5"/>
<feature type="region of interest" description="Disordered" evidence="1">
    <location>
        <begin position="225"/>
        <end position="253"/>
    </location>
</feature>
<reference evidence="3" key="1">
    <citation type="journal article" date="2011" name="Proc. Natl. Acad. Sci. U.S.A.">
        <title>Obligate biotrophy features unraveled by the genomic analysis of rust fungi.</title>
        <authorList>
            <person name="Duplessis S."/>
            <person name="Cuomo C.A."/>
            <person name="Lin Y.-C."/>
            <person name="Aerts A."/>
            <person name="Tisserant E."/>
            <person name="Veneault-Fourrey C."/>
            <person name="Joly D.L."/>
            <person name="Hacquard S."/>
            <person name="Amselem J."/>
            <person name="Cantarel B.L."/>
            <person name="Chiu R."/>
            <person name="Coutinho P.M."/>
            <person name="Feau N."/>
            <person name="Field M."/>
            <person name="Frey P."/>
            <person name="Gelhaye E."/>
            <person name="Goldberg J."/>
            <person name="Grabherr M.G."/>
            <person name="Kodira C.D."/>
            <person name="Kohler A."/>
            <person name="Kuees U."/>
            <person name="Lindquist E.A."/>
            <person name="Lucas S.M."/>
            <person name="Mago R."/>
            <person name="Mauceli E."/>
            <person name="Morin E."/>
            <person name="Murat C."/>
            <person name="Pangilinan J.L."/>
            <person name="Park R."/>
            <person name="Pearson M."/>
            <person name="Quesneville H."/>
            <person name="Rouhier N."/>
            <person name="Sakthikumar S."/>
            <person name="Salamov A.A."/>
            <person name="Schmutz J."/>
            <person name="Selles B."/>
            <person name="Shapiro H."/>
            <person name="Tanguay P."/>
            <person name="Tuskan G.A."/>
            <person name="Henrissat B."/>
            <person name="Van de Peer Y."/>
            <person name="Rouze P."/>
            <person name="Ellis J.G."/>
            <person name="Dodds P.N."/>
            <person name="Schein J.E."/>
            <person name="Zhong S."/>
            <person name="Hamelin R.C."/>
            <person name="Grigoriev I.V."/>
            <person name="Szabo L.J."/>
            <person name="Martin F."/>
        </authorList>
    </citation>
    <scope>NUCLEOTIDE SEQUENCE [LARGE SCALE GENOMIC DNA]</scope>
    <source>
        <strain evidence="3">98AG31 / pathotype 3-4-7</strain>
    </source>
</reference>
<keyword evidence="3" id="KW-1185">Reference proteome</keyword>
<organism evidence="3">
    <name type="scientific">Melampsora larici-populina (strain 98AG31 / pathotype 3-4-7)</name>
    <name type="common">Poplar leaf rust fungus</name>
    <dbReference type="NCBI Taxonomy" id="747676"/>
    <lineage>
        <taxon>Eukaryota</taxon>
        <taxon>Fungi</taxon>
        <taxon>Dikarya</taxon>
        <taxon>Basidiomycota</taxon>
        <taxon>Pucciniomycotina</taxon>
        <taxon>Pucciniomycetes</taxon>
        <taxon>Pucciniales</taxon>
        <taxon>Melampsoraceae</taxon>
        <taxon>Melampsora</taxon>
    </lineage>
</organism>
<dbReference type="HOGENOM" id="CLU_909373_0_0_1"/>
<dbReference type="VEuPathDB" id="FungiDB:MELLADRAFT_71427"/>
<evidence type="ECO:0000313" key="2">
    <source>
        <dbReference type="EMBL" id="EGG08634.1"/>
    </source>
</evidence>
<name>F4RGK5_MELLP</name>
<proteinExistence type="predicted"/>
<dbReference type="KEGG" id="mlr:MELLADRAFT_71427"/>
<feature type="compositionally biased region" description="Low complexity" evidence="1">
    <location>
        <begin position="25"/>
        <end position="43"/>
    </location>
</feature>
<dbReference type="RefSeq" id="XP_007408220.1">
    <property type="nucleotide sequence ID" value="XM_007408158.1"/>
</dbReference>
<evidence type="ECO:0000313" key="3">
    <source>
        <dbReference type="Proteomes" id="UP000001072"/>
    </source>
</evidence>
<gene>
    <name evidence="2" type="ORF">MELLADRAFT_71427</name>
</gene>
<dbReference type="InParanoid" id="F4RGK5"/>
<dbReference type="OrthoDB" id="10430498at2759"/>
<accession>F4RGK5</accession>